<reference evidence="3" key="1">
    <citation type="journal article" date="2021" name="bioRxiv">
        <title>Whole Genome Assembly and Annotation of Northern Wild Rice, Zizania palustris L., Supports a Whole Genome Duplication in the Zizania Genus.</title>
        <authorList>
            <person name="Haas M."/>
            <person name="Kono T."/>
            <person name="Macchietto M."/>
            <person name="Millas R."/>
            <person name="McGilp L."/>
            <person name="Shao M."/>
            <person name="Duquette J."/>
            <person name="Hirsch C.N."/>
            <person name="Kimball J."/>
        </authorList>
    </citation>
    <scope>NUCLEOTIDE SEQUENCE</scope>
    <source>
        <tissue evidence="3">Fresh leaf tissue</tissue>
    </source>
</reference>
<name>A0A8J6BUL3_ZIZPA</name>
<keyword evidence="1" id="KW-0175">Coiled coil</keyword>
<feature type="region of interest" description="Disordered" evidence="2">
    <location>
        <begin position="37"/>
        <end position="83"/>
    </location>
</feature>
<dbReference type="EMBL" id="JAAALK010000079">
    <property type="protein sequence ID" value="KAG8095909.1"/>
    <property type="molecule type" value="Genomic_DNA"/>
</dbReference>
<evidence type="ECO:0000313" key="3">
    <source>
        <dbReference type="EMBL" id="KAG8095909.1"/>
    </source>
</evidence>
<proteinExistence type="predicted"/>
<feature type="region of interest" description="Disordered" evidence="2">
    <location>
        <begin position="276"/>
        <end position="346"/>
    </location>
</feature>
<keyword evidence="4" id="KW-1185">Reference proteome</keyword>
<feature type="coiled-coil region" evidence="1">
    <location>
        <begin position="234"/>
        <end position="268"/>
    </location>
</feature>
<dbReference type="Proteomes" id="UP000729402">
    <property type="component" value="Unassembled WGS sequence"/>
</dbReference>
<evidence type="ECO:0000256" key="1">
    <source>
        <dbReference type="SAM" id="Coils"/>
    </source>
</evidence>
<evidence type="ECO:0000313" key="4">
    <source>
        <dbReference type="Proteomes" id="UP000729402"/>
    </source>
</evidence>
<evidence type="ECO:0000256" key="2">
    <source>
        <dbReference type="SAM" id="MobiDB-lite"/>
    </source>
</evidence>
<sequence length="346" mass="39193">MKTKQSAHTSPVSVLPLFRLRPPFAVASDHLRPCLRHQRDRKDDPYLGHASVGQGDRRNTIADEEPEPLRRLPSPPTALRRPLTSPKMPVYQVHSYCRHYEGFIRELRMMLTFLGFLFEPEFQGVYPDEFAGPCDVSLTVHGSGEHLPPYTTALGGPTFDVACQRVALQALMELRMIYDDRLQNSSFRLVPKRTLGAHRSIYLGVHSVRDPVMARQSRLLQAMDDLHTEAVLDADEHHEAVEFLREETKNLIQQNGELQRKIMQLQKDIAEMVPLLPRKKKPIREPLPRPKRIPPRPSPARPSTSAPTPRPGLVSNSIIENFLEPTIPLEPRTRGSESTETVSGGE</sequence>
<dbReference type="AlphaFoldDB" id="A0A8J6BUL3"/>
<gene>
    <name evidence="3" type="ORF">GUJ93_ZPchr0013g37104</name>
</gene>
<comment type="caution">
    <text evidence="3">The sequence shown here is derived from an EMBL/GenBank/DDBJ whole genome shotgun (WGS) entry which is preliminary data.</text>
</comment>
<protein>
    <submittedName>
        <fullName evidence="3">Uncharacterized protein</fullName>
    </submittedName>
</protein>
<organism evidence="3 4">
    <name type="scientific">Zizania palustris</name>
    <name type="common">Northern wild rice</name>
    <dbReference type="NCBI Taxonomy" id="103762"/>
    <lineage>
        <taxon>Eukaryota</taxon>
        <taxon>Viridiplantae</taxon>
        <taxon>Streptophyta</taxon>
        <taxon>Embryophyta</taxon>
        <taxon>Tracheophyta</taxon>
        <taxon>Spermatophyta</taxon>
        <taxon>Magnoliopsida</taxon>
        <taxon>Liliopsida</taxon>
        <taxon>Poales</taxon>
        <taxon>Poaceae</taxon>
        <taxon>BOP clade</taxon>
        <taxon>Oryzoideae</taxon>
        <taxon>Oryzeae</taxon>
        <taxon>Zizaniinae</taxon>
        <taxon>Zizania</taxon>
    </lineage>
</organism>
<reference evidence="3" key="2">
    <citation type="submission" date="2021-02" db="EMBL/GenBank/DDBJ databases">
        <authorList>
            <person name="Kimball J.A."/>
            <person name="Haas M.W."/>
            <person name="Macchietto M."/>
            <person name="Kono T."/>
            <person name="Duquette J."/>
            <person name="Shao M."/>
        </authorList>
    </citation>
    <scope>NUCLEOTIDE SEQUENCE</scope>
    <source>
        <tissue evidence="3">Fresh leaf tissue</tissue>
    </source>
</reference>
<accession>A0A8J6BUL3</accession>